<comment type="caution">
    <text evidence="8">The sequence shown here is derived from an EMBL/GenBank/DDBJ whole genome shotgun (WGS) entry which is preliminary data.</text>
</comment>
<keyword evidence="4 7" id="KW-0812">Transmembrane</keyword>
<dbReference type="InterPro" id="IPR050746">
    <property type="entry name" value="DAACS"/>
</dbReference>
<dbReference type="GO" id="GO:0005313">
    <property type="term" value="F:L-glutamate transmembrane transporter activity"/>
    <property type="evidence" value="ECO:0007669"/>
    <property type="project" value="TreeGrafter"/>
</dbReference>
<comment type="similarity">
    <text evidence="2 7">Belongs to the dicarboxylate/amino acid:cation symporter (DAACS) (TC 2.A.23) family.</text>
</comment>
<reference evidence="8" key="2">
    <citation type="submission" date="2023-05" db="EMBL/GenBank/DDBJ databases">
        <authorList>
            <person name="Fouks B."/>
        </authorList>
    </citation>
    <scope>NUCLEOTIDE SEQUENCE</scope>
    <source>
        <strain evidence="8">Stay&amp;Tobe</strain>
        <tissue evidence="8">Testes</tissue>
    </source>
</reference>
<evidence type="ECO:0000256" key="3">
    <source>
        <dbReference type="ARBA" id="ARBA00022448"/>
    </source>
</evidence>
<keyword evidence="3 7" id="KW-0813">Transport</keyword>
<evidence type="ECO:0000313" key="8">
    <source>
        <dbReference type="EMBL" id="KAJ9581780.1"/>
    </source>
</evidence>
<organism evidence="8 9">
    <name type="scientific">Diploptera punctata</name>
    <name type="common">Pacific beetle cockroach</name>
    <dbReference type="NCBI Taxonomy" id="6984"/>
    <lineage>
        <taxon>Eukaryota</taxon>
        <taxon>Metazoa</taxon>
        <taxon>Ecdysozoa</taxon>
        <taxon>Arthropoda</taxon>
        <taxon>Hexapoda</taxon>
        <taxon>Insecta</taxon>
        <taxon>Pterygota</taxon>
        <taxon>Neoptera</taxon>
        <taxon>Polyneoptera</taxon>
        <taxon>Dictyoptera</taxon>
        <taxon>Blattodea</taxon>
        <taxon>Blaberoidea</taxon>
        <taxon>Blaberidae</taxon>
        <taxon>Diplopterinae</taxon>
        <taxon>Diploptera</taxon>
    </lineage>
</organism>
<proteinExistence type="inferred from homology"/>
<evidence type="ECO:0000256" key="2">
    <source>
        <dbReference type="ARBA" id="ARBA00006148"/>
    </source>
</evidence>
<dbReference type="Gene3D" id="1.10.3860.10">
    <property type="entry name" value="Sodium:dicarboxylate symporter"/>
    <property type="match status" value="1"/>
</dbReference>
<evidence type="ECO:0000313" key="9">
    <source>
        <dbReference type="Proteomes" id="UP001233999"/>
    </source>
</evidence>
<comment type="subcellular location">
    <subcellularLocation>
        <location evidence="1 7">Membrane</location>
        <topology evidence="1 7">Multi-pass membrane protein</topology>
    </subcellularLocation>
</comment>
<dbReference type="SUPFAM" id="SSF118215">
    <property type="entry name" value="Proton glutamate symport protein"/>
    <property type="match status" value="1"/>
</dbReference>
<evidence type="ECO:0000256" key="7">
    <source>
        <dbReference type="RuleBase" id="RU361216"/>
    </source>
</evidence>
<gene>
    <name evidence="8" type="ORF">L9F63_003849</name>
</gene>
<evidence type="ECO:0000256" key="6">
    <source>
        <dbReference type="ARBA" id="ARBA00023136"/>
    </source>
</evidence>
<accession>A0AAD7ZJE0</accession>
<dbReference type="InterPro" id="IPR036458">
    <property type="entry name" value="Na:dicarbo_symporter_sf"/>
</dbReference>
<dbReference type="GO" id="GO:0015501">
    <property type="term" value="F:glutamate:sodium symporter activity"/>
    <property type="evidence" value="ECO:0007669"/>
    <property type="project" value="TreeGrafter"/>
</dbReference>
<feature type="transmembrane region" description="Helical" evidence="7">
    <location>
        <begin position="54"/>
        <end position="81"/>
    </location>
</feature>
<reference evidence="8" key="1">
    <citation type="journal article" date="2023" name="IScience">
        <title>Live-bearing cockroach genome reveals convergent evolutionary mechanisms linked to viviparity in insects and beyond.</title>
        <authorList>
            <person name="Fouks B."/>
            <person name="Harrison M.C."/>
            <person name="Mikhailova A.A."/>
            <person name="Marchal E."/>
            <person name="English S."/>
            <person name="Carruthers M."/>
            <person name="Jennings E.C."/>
            <person name="Chiamaka E.L."/>
            <person name="Frigard R.A."/>
            <person name="Pippel M."/>
            <person name="Attardo G.M."/>
            <person name="Benoit J.B."/>
            <person name="Bornberg-Bauer E."/>
            <person name="Tobe S.S."/>
        </authorList>
    </citation>
    <scope>NUCLEOTIDE SEQUENCE</scope>
    <source>
        <strain evidence="8">Stay&amp;Tobe</strain>
    </source>
</reference>
<name>A0AAD7ZJE0_DIPPU</name>
<keyword evidence="9" id="KW-1185">Reference proteome</keyword>
<evidence type="ECO:0000256" key="4">
    <source>
        <dbReference type="ARBA" id="ARBA00022692"/>
    </source>
</evidence>
<sequence length="145" mass="15945">MECMEDKMGYETNLVSFVLPICFNINKDASAMAYTFVTIFFAQYTNTHLQVSDYFTIGIFALAFSIATPGIPNAILIMLIVMLEPLGIPTTYVTNIIAVDIIVDRFGTVANVLGSGICAAVVDNYSKKKRALLAQRTEDNIEENA</sequence>
<evidence type="ECO:0000256" key="1">
    <source>
        <dbReference type="ARBA" id="ARBA00004141"/>
    </source>
</evidence>
<protein>
    <recommendedName>
        <fullName evidence="7">Amino acid transporter</fullName>
    </recommendedName>
</protein>
<dbReference type="PRINTS" id="PR00173">
    <property type="entry name" value="EDTRNSPORT"/>
</dbReference>
<dbReference type="EMBL" id="JASPKZ010007842">
    <property type="protein sequence ID" value="KAJ9581780.1"/>
    <property type="molecule type" value="Genomic_DNA"/>
</dbReference>
<dbReference type="PANTHER" id="PTHR11958:SF63">
    <property type="entry name" value="AMINO ACID TRANSPORTER"/>
    <property type="match status" value="1"/>
</dbReference>
<dbReference type="Pfam" id="PF00375">
    <property type="entry name" value="SDF"/>
    <property type="match status" value="1"/>
</dbReference>
<keyword evidence="7" id="KW-0769">Symport</keyword>
<dbReference type="PANTHER" id="PTHR11958">
    <property type="entry name" value="SODIUM/DICARBOXYLATE SYMPORTER-RELATED"/>
    <property type="match status" value="1"/>
</dbReference>
<keyword evidence="5 7" id="KW-1133">Transmembrane helix</keyword>
<dbReference type="AlphaFoldDB" id="A0AAD7ZJE0"/>
<keyword evidence="6 7" id="KW-0472">Membrane</keyword>
<dbReference type="InterPro" id="IPR001991">
    <property type="entry name" value="Na-dicarboxylate_symporter"/>
</dbReference>
<comment type="caution">
    <text evidence="7">Lacks conserved residue(s) required for the propagation of feature annotation.</text>
</comment>
<dbReference type="GO" id="GO:0015175">
    <property type="term" value="F:neutral L-amino acid transmembrane transporter activity"/>
    <property type="evidence" value="ECO:0007669"/>
    <property type="project" value="TreeGrafter"/>
</dbReference>
<dbReference type="Proteomes" id="UP001233999">
    <property type="component" value="Unassembled WGS sequence"/>
</dbReference>
<dbReference type="GO" id="GO:0005886">
    <property type="term" value="C:plasma membrane"/>
    <property type="evidence" value="ECO:0007669"/>
    <property type="project" value="TreeGrafter"/>
</dbReference>
<evidence type="ECO:0000256" key="5">
    <source>
        <dbReference type="ARBA" id="ARBA00022989"/>
    </source>
</evidence>